<keyword evidence="3" id="KW-1185">Reference proteome</keyword>
<dbReference type="Proteomes" id="UP000695562">
    <property type="component" value="Unassembled WGS sequence"/>
</dbReference>
<proteinExistence type="predicted"/>
<feature type="compositionally biased region" description="Low complexity" evidence="1">
    <location>
        <begin position="196"/>
        <end position="206"/>
    </location>
</feature>
<reference evidence="2" key="1">
    <citation type="submission" date="2020-01" db="EMBL/GenBank/DDBJ databases">
        <title>Development of genomics and gene disruption for Polysphondylium violaceum indicates a role for the polyketide synthase stlB in stalk morphogenesis.</title>
        <authorList>
            <person name="Narita B."/>
            <person name="Kawabe Y."/>
            <person name="Kin K."/>
            <person name="Saito T."/>
            <person name="Gibbs R."/>
            <person name="Kuspa A."/>
            <person name="Muzny D."/>
            <person name="Queller D."/>
            <person name="Richards S."/>
            <person name="Strassman J."/>
            <person name="Sucgang R."/>
            <person name="Worley K."/>
            <person name="Schaap P."/>
        </authorList>
    </citation>
    <scope>NUCLEOTIDE SEQUENCE</scope>
    <source>
        <strain evidence="2">QSvi11</strain>
    </source>
</reference>
<gene>
    <name evidence="2" type="ORF">CYY_007689</name>
</gene>
<evidence type="ECO:0000256" key="1">
    <source>
        <dbReference type="SAM" id="MobiDB-lite"/>
    </source>
</evidence>
<accession>A0A8J4V4Q2</accession>
<dbReference type="EMBL" id="AJWJ01000424">
    <property type="protein sequence ID" value="KAF2070994.1"/>
    <property type="molecule type" value="Genomic_DNA"/>
</dbReference>
<comment type="caution">
    <text evidence="2">The sequence shown here is derived from an EMBL/GenBank/DDBJ whole genome shotgun (WGS) entry which is preliminary data.</text>
</comment>
<organism evidence="2 3">
    <name type="scientific">Polysphondylium violaceum</name>
    <dbReference type="NCBI Taxonomy" id="133409"/>
    <lineage>
        <taxon>Eukaryota</taxon>
        <taxon>Amoebozoa</taxon>
        <taxon>Evosea</taxon>
        <taxon>Eumycetozoa</taxon>
        <taxon>Dictyostelia</taxon>
        <taxon>Dictyosteliales</taxon>
        <taxon>Dictyosteliaceae</taxon>
        <taxon>Polysphondylium</taxon>
    </lineage>
</organism>
<name>A0A8J4V4Q2_9MYCE</name>
<feature type="region of interest" description="Disordered" evidence="1">
    <location>
        <begin position="187"/>
        <end position="224"/>
    </location>
</feature>
<protein>
    <submittedName>
        <fullName evidence="2">Uncharacterized protein</fullName>
    </submittedName>
</protein>
<evidence type="ECO:0000313" key="3">
    <source>
        <dbReference type="Proteomes" id="UP000695562"/>
    </source>
</evidence>
<dbReference type="AlphaFoldDB" id="A0A8J4V4Q2"/>
<sequence>MSSHTLTTILPMNADLFYKITETSEFDHFQIPYLGLASHELKEEREEESHIYRKVCIKPKTSIPKILLKFANNEELSYTDVQIKSKTKKEISFKTQAPILAEHIHVDGIITVEALDDQTCLKVLKVTFRFTGPLQWFSSIIENSILSELKKTIELLPTIVNDYKKHLAAQAVEAPAAETNTSAADPIQISSQPHNSSGNRSSISPSKDSPAGNMVNKEPVAQYV</sequence>
<dbReference type="OrthoDB" id="15602at2759"/>
<evidence type="ECO:0000313" key="2">
    <source>
        <dbReference type="EMBL" id="KAF2070994.1"/>
    </source>
</evidence>